<dbReference type="InterPro" id="IPR034746">
    <property type="entry name" value="POTRA"/>
</dbReference>
<evidence type="ECO:0000256" key="5">
    <source>
        <dbReference type="ARBA" id="ARBA00022692"/>
    </source>
</evidence>
<dbReference type="Pfam" id="PF08479">
    <property type="entry name" value="POTRA_2"/>
    <property type="match status" value="1"/>
</dbReference>
<dbReference type="InterPro" id="IPR035251">
    <property type="entry name" value="ShlB_POTRA"/>
</dbReference>
<dbReference type="Pfam" id="PF17287">
    <property type="entry name" value="POTRA_3"/>
    <property type="match status" value="1"/>
</dbReference>
<keyword evidence="4" id="KW-1134">Transmembrane beta strand</keyword>
<name>A0A1H3DEG0_9RHOB</name>
<keyword evidence="8" id="KW-0998">Cell outer membrane</keyword>
<dbReference type="InterPro" id="IPR051544">
    <property type="entry name" value="TPS_OM_transporter"/>
</dbReference>
<gene>
    <name evidence="12" type="ORF">SAMN05444358_10884</name>
</gene>
<evidence type="ECO:0000256" key="9">
    <source>
        <dbReference type="SAM" id="MobiDB-lite"/>
    </source>
</evidence>
<protein>
    <submittedName>
        <fullName evidence="12">Hemolysin activation/secretion protein</fullName>
    </submittedName>
</protein>
<dbReference type="EMBL" id="FNNP01000008">
    <property type="protein sequence ID" value="SDX64771.1"/>
    <property type="molecule type" value="Genomic_DNA"/>
</dbReference>
<dbReference type="GO" id="GO:0046819">
    <property type="term" value="P:protein secretion by the type V secretion system"/>
    <property type="evidence" value="ECO:0007669"/>
    <property type="project" value="TreeGrafter"/>
</dbReference>
<evidence type="ECO:0000256" key="1">
    <source>
        <dbReference type="ARBA" id="ARBA00004442"/>
    </source>
</evidence>
<keyword evidence="3" id="KW-0813">Transport</keyword>
<evidence type="ECO:0000313" key="12">
    <source>
        <dbReference type="EMBL" id="SDX64771.1"/>
    </source>
</evidence>
<dbReference type="STRING" id="985054.SAMN05444358_10884"/>
<evidence type="ECO:0000256" key="7">
    <source>
        <dbReference type="ARBA" id="ARBA00023136"/>
    </source>
</evidence>
<evidence type="ECO:0000256" key="6">
    <source>
        <dbReference type="ARBA" id="ARBA00022927"/>
    </source>
</evidence>
<organism evidence="12 13">
    <name type="scientific">Ruegeria halocynthiae</name>
    <dbReference type="NCBI Taxonomy" id="985054"/>
    <lineage>
        <taxon>Bacteria</taxon>
        <taxon>Pseudomonadati</taxon>
        <taxon>Pseudomonadota</taxon>
        <taxon>Alphaproteobacteria</taxon>
        <taxon>Rhodobacterales</taxon>
        <taxon>Roseobacteraceae</taxon>
        <taxon>Ruegeria</taxon>
    </lineage>
</organism>
<dbReference type="AlphaFoldDB" id="A0A1H3DEG0"/>
<evidence type="ECO:0000256" key="10">
    <source>
        <dbReference type="SAM" id="SignalP"/>
    </source>
</evidence>
<dbReference type="GO" id="GO:0009279">
    <property type="term" value="C:cell outer membrane"/>
    <property type="evidence" value="ECO:0007669"/>
    <property type="project" value="UniProtKB-SubCell"/>
</dbReference>
<dbReference type="PROSITE" id="PS51779">
    <property type="entry name" value="POTRA"/>
    <property type="match status" value="1"/>
</dbReference>
<dbReference type="GO" id="GO:0008320">
    <property type="term" value="F:protein transmembrane transporter activity"/>
    <property type="evidence" value="ECO:0007669"/>
    <property type="project" value="TreeGrafter"/>
</dbReference>
<dbReference type="GO" id="GO:0098046">
    <property type="term" value="C:type V protein secretion system complex"/>
    <property type="evidence" value="ECO:0007669"/>
    <property type="project" value="TreeGrafter"/>
</dbReference>
<dbReference type="PANTHER" id="PTHR34597">
    <property type="entry name" value="SLR1661 PROTEIN"/>
    <property type="match status" value="1"/>
</dbReference>
<comment type="similarity">
    <text evidence="2">Belongs to the TPS (TC 1.B.20) family.</text>
</comment>
<evidence type="ECO:0000256" key="3">
    <source>
        <dbReference type="ARBA" id="ARBA00022448"/>
    </source>
</evidence>
<evidence type="ECO:0000313" key="13">
    <source>
        <dbReference type="Proteomes" id="UP000183400"/>
    </source>
</evidence>
<dbReference type="InterPro" id="IPR005565">
    <property type="entry name" value="Hemolysn_activator_HlyB_C"/>
</dbReference>
<keyword evidence="10" id="KW-0732">Signal</keyword>
<sequence length="565" mass="62369">MGLRSLSLTTALGLSAILLTATAVSAQGVSPGDLQRIGNEILQQQTQQTEEQEQRRREFEEREDVVQDQTAGEELYVPPPGGPCFEIRSIDLEGFEAFKSEPEGYRDLIGTCATAADIAEVLNQINTFYQQLGFITTRAYVPEQDIADGSLAITIVPGRIEGYVYGTGQPADARGDLLNLRDLEQGLENINAPRSASGQFQLVPGEIPGGSFIQVDVQDRRPWYLDFQFDNSGFESTGRIKGTSTFGLDNGLNLNDQLRIGITTTPFEERGERYSDSVSVNWGLPVGNWLFNADFGASDYRFITQGINQSFVTEGRSQYLILLTERLLMRNQTSKVYAYGDLKLNRTKTSINDIEITSQRQRLTVASLGLRGESTIGQGRLFWNIGLKAGLDALGADIPERSVIDQDFRLVKLRADFSTPIGKSGLTYRGTLAGQYSDDILPGIEQFGIGGWSTVRGFHDNSLYGDTGIYLRNTVEWGAYKAPRFEVRMNAGLDLGYIKPSALRRWSQDHLAGVSLGADVIMNSQVTLQMQVAHALSRPEDSTPNTNPAFESDKTVGYVSLRLQF</sequence>
<evidence type="ECO:0000256" key="8">
    <source>
        <dbReference type="ARBA" id="ARBA00023237"/>
    </source>
</evidence>
<dbReference type="eggNOG" id="COG2831">
    <property type="taxonomic scope" value="Bacteria"/>
</dbReference>
<dbReference type="PANTHER" id="PTHR34597:SF3">
    <property type="entry name" value="OUTER MEMBRANE TRANSPORTER CDIB"/>
    <property type="match status" value="1"/>
</dbReference>
<dbReference type="InterPro" id="IPR013686">
    <property type="entry name" value="Polypept-transport_assoc_ShlB"/>
</dbReference>
<reference evidence="13" key="1">
    <citation type="submission" date="2016-10" db="EMBL/GenBank/DDBJ databases">
        <authorList>
            <person name="Varghese N."/>
            <person name="Submissions S."/>
        </authorList>
    </citation>
    <scope>NUCLEOTIDE SEQUENCE [LARGE SCALE GENOMIC DNA]</scope>
    <source>
        <strain evidence="13">DSM 27839</strain>
    </source>
</reference>
<dbReference type="Pfam" id="PF03865">
    <property type="entry name" value="ShlB"/>
    <property type="match status" value="1"/>
</dbReference>
<keyword evidence="6" id="KW-0653">Protein transport</keyword>
<dbReference type="PIRSF" id="PIRSF029745">
    <property type="entry name" value="FhaC"/>
    <property type="match status" value="1"/>
</dbReference>
<dbReference type="RefSeq" id="WP_074738252.1">
    <property type="nucleotide sequence ID" value="NZ_FNNP01000008.1"/>
</dbReference>
<keyword evidence="5" id="KW-0812">Transmembrane</keyword>
<proteinExistence type="inferred from homology"/>
<feature type="signal peptide" evidence="10">
    <location>
        <begin position="1"/>
        <end position="26"/>
    </location>
</feature>
<dbReference type="Gene3D" id="2.40.160.50">
    <property type="entry name" value="membrane protein fhac: a member of the omp85/tpsb transporter family"/>
    <property type="match status" value="1"/>
</dbReference>
<dbReference type="Proteomes" id="UP000183400">
    <property type="component" value="Unassembled WGS sequence"/>
</dbReference>
<feature type="region of interest" description="Disordered" evidence="9">
    <location>
        <begin position="44"/>
        <end position="78"/>
    </location>
</feature>
<keyword evidence="13" id="KW-1185">Reference proteome</keyword>
<dbReference type="OrthoDB" id="290122at2"/>
<dbReference type="InterPro" id="IPR027282">
    <property type="entry name" value="TPS"/>
</dbReference>
<evidence type="ECO:0000259" key="11">
    <source>
        <dbReference type="PROSITE" id="PS51779"/>
    </source>
</evidence>
<comment type="subcellular location">
    <subcellularLocation>
        <location evidence="1">Cell outer membrane</location>
    </subcellularLocation>
</comment>
<evidence type="ECO:0000256" key="4">
    <source>
        <dbReference type="ARBA" id="ARBA00022452"/>
    </source>
</evidence>
<accession>A0A1H3DEG0</accession>
<keyword evidence="7" id="KW-0472">Membrane</keyword>
<feature type="chain" id="PRO_5010245457" evidence="10">
    <location>
        <begin position="27"/>
        <end position="565"/>
    </location>
</feature>
<dbReference type="Gene3D" id="3.10.20.310">
    <property type="entry name" value="membrane protein fhac"/>
    <property type="match status" value="1"/>
</dbReference>
<evidence type="ECO:0000256" key="2">
    <source>
        <dbReference type="ARBA" id="ARBA00009055"/>
    </source>
</evidence>
<feature type="domain" description="POTRA" evidence="11">
    <location>
        <begin position="85"/>
        <end position="158"/>
    </location>
</feature>